<dbReference type="EMBL" id="MOOE01000020">
    <property type="protein sequence ID" value="KAK1513232.1"/>
    <property type="molecule type" value="Genomic_DNA"/>
</dbReference>
<protein>
    <recommendedName>
        <fullName evidence="2">Cyanovirin-N domain-containing protein</fullName>
    </recommendedName>
</protein>
<gene>
    <name evidence="3" type="ORF">CCOS01_14174</name>
</gene>
<evidence type="ECO:0000259" key="2">
    <source>
        <dbReference type="SMART" id="SM01111"/>
    </source>
</evidence>
<feature type="domain" description="Cyanovirin-N" evidence="2">
    <location>
        <begin position="44"/>
        <end position="146"/>
    </location>
</feature>
<dbReference type="InterPro" id="IPR036673">
    <property type="entry name" value="Cyanovirin-N_sf"/>
</dbReference>
<dbReference type="InterPro" id="IPR011058">
    <property type="entry name" value="Cyanovirin-N"/>
</dbReference>
<dbReference type="Proteomes" id="UP001240678">
    <property type="component" value="Unassembled WGS sequence"/>
</dbReference>
<name>A0AAI9YJJ5_9PEZI</name>
<feature type="signal peptide" evidence="1">
    <location>
        <begin position="1"/>
        <end position="22"/>
    </location>
</feature>
<evidence type="ECO:0000313" key="3">
    <source>
        <dbReference type="EMBL" id="KAK1513232.1"/>
    </source>
</evidence>
<evidence type="ECO:0000256" key="1">
    <source>
        <dbReference type="SAM" id="SignalP"/>
    </source>
</evidence>
<reference evidence="3 4" key="1">
    <citation type="submission" date="2016-10" db="EMBL/GenBank/DDBJ databases">
        <title>The genome sequence of Colletotrichum fioriniae PJ7.</title>
        <authorList>
            <person name="Baroncelli R."/>
        </authorList>
    </citation>
    <scope>NUCLEOTIDE SEQUENCE [LARGE SCALE GENOMIC DNA]</scope>
    <source>
        <strain evidence="3 4">IMI 309622</strain>
    </source>
</reference>
<keyword evidence="1" id="KW-0732">Signal</keyword>
<dbReference type="Gene3D" id="2.30.60.10">
    <property type="entry name" value="Cyanovirin-N"/>
    <property type="match status" value="1"/>
</dbReference>
<dbReference type="RefSeq" id="XP_060306803.1">
    <property type="nucleotide sequence ID" value="XM_060462318.1"/>
</dbReference>
<comment type="caution">
    <text evidence="3">The sequence shown here is derived from an EMBL/GenBank/DDBJ whole genome shotgun (WGS) entry which is preliminary data.</text>
</comment>
<sequence>MRTNGLLSAFAAALLAPLYATAAVLPEETSANISARQTMTLMGGMAATCNSFSMSNVYPTFLYANCRAIDGSWKTSYVSLDLCLANSCGRLVSASRGSYSNSCSARYCQLIGTRYQCTCRGCSNNDVFSIIELNDIVGNDNGELICHGLNIISPLLTFRYKDIGSFTPAGQEVGARVVFDSGHYVLRWHMQDGMAMALYKTSEGSECLLNMISSSEVVHGCGRR</sequence>
<feature type="chain" id="PRO_5042589758" description="Cyanovirin-N domain-containing protein" evidence="1">
    <location>
        <begin position="23"/>
        <end position="224"/>
    </location>
</feature>
<dbReference type="AlphaFoldDB" id="A0AAI9YJJ5"/>
<organism evidence="3 4">
    <name type="scientific">Colletotrichum costaricense</name>
    <dbReference type="NCBI Taxonomy" id="1209916"/>
    <lineage>
        <taxon>Eukaryota</taxon>
        <taxon>Fungi</taxon>
        <taxon>Dikarya</taxon>
        <taxon>Ascomycota</taxon>
        <taxon>Pezizomycotina</taxon>
        <taxon>Sordariomycetes</taxon>
        <taxon>Hypocreomycetidae</taxon>
        <taxon>Glomerellales</taxon>
        <taxon>Glomerellaceae</taxon>
        <taxon>Colletotrichum</taxon>
        <taxon>Colletotrichum acutatum species complex</taxon>
    </lineage>
</organism>
<accession>A0AAI9YJJ5</accession>
<dbReference type="Pfam" id="PF08881">
    <property type="entry name" value="CVNH"/>
    <property type="match status" value="1"/>
</dbReference>
<dbReference type="SUPFAM" id="SSF51322">
    <property type="entry name" value="Cyanovirin-N"/>
    <property type="match status" value="1"/>
</dbReference>
<dbReference type="GeneID" id="85345865"/>
<proteinExistence type="predicted"/>
<evidence type="ECO:0000313" key="4">
    <source>
        <dbReference type="Proteomes" id="UP001240678"/>
    </source>
</evidence>
<keyword evidence="4" id="KW-1185">Reference proteome</keyword>
<dbReference type="SMART" id="SM01111">
    <property type="entry name" value="CVNH"/>
    <property type="match status" value="1"/>
</dbReference>